<evidence type="ECO:0000313" key="1">
    <source>
        <dbReference type="EMBL" id="KAF0311382.1"/>
    </source>
</evidence>
<dbReference type="PANTHER" id="PTHR15859">
    <property type="entry name" value="SETA BINDING PROTEIN 1"/>
    <property type="match status" value="1"/>
</dbReference>
<sequence length="268" mass="29313">MAVIWGTSGLCGNWIEIAYGTSSGTVRVIVQHPETVGHGPQLFQTFAVHRSPVTKVSLSEKFLISACSEYHHVRTWSVTRFRGMISTQPGSQPLASFKIVSLESVDHQPAHAVGNDPGPYGEQDDEQVFVQKVVPDTDLLLVRRASDGERVCQVRSVDGSTITAFCIHECEGSSRMASRPRRYLITGHSTGALQMWDLTTALEQRQQGRAPTEDGGPTARELLRLLEPQELSATPCVTPSLLAASSGRLKPENARLMAQTERGYDTDV</sequence>
<gene>
    <name evidence="1" type="primary">KCTD3_1</name>
    <name evidence="1" type="ORF">FJT64_017779</name>
</gene>
<dbReference type="InterPro" id="IPR015943">
    <property type="entry name" value="WD40/YVTN_repeat-like_dom_sf"/>
</dbReference>
<protein>
    <submittedName>
        <fullName evidence="1">BTB/POZ domain-containing protein KCTD3</fullName>
    </submittedName>
</protein>
<reference evidence="1 2" key="1">
    <citation type="submission" date="2019-07" db="EMBL/GenBank/DDBJ databases">
        <title>Draft genome assembly of a fouling barnacle, Amphibalanus amphitrite (Darwin, 1854): The first reference genome for Thecostraca.</title>
        <authorList>
            <person name="Kim W."/>
        </authorList>
    </citation>
    <scope>NUCLEOTIDE SEQUENCE [LARGE SCALE GENOMIC DNA]</scope>
    <source>
        <strain evidence="1">SNU_AA5</strain>
        <tissue evidence="1">Soma without cirri and trophi</tissue>
    </source>
</reference>
<dbReference type="Gene3D" id="2.130.10.10">
    <property type="entry name" value="YVTN repeat-like/Quinoprotein amine dehydrogenase"/>
    <property type="match status" value="1"/>
</dbReference>
<dbReference type="PANTHER" id="PTHR15859:SF1">
    <property type="entry name" value="BTB DOMAIN-CONTAINING PROTEIN"/>
    <property type="match status" value="1"/>
</dbReference>
<dbReference type="AlphaFoldDB" id="A0A6A4XAL5"/>
<name>A0A6A4XAL5_AMPAM</name>
<organism evidence="1 2">
    <name type="scientific">Amphibalanus amphitrite</name>
    <name type="common">Striped barnacle</name>
    <name type="synonym">Balanus amphitrite</name>
    <dbReference type="NCBI Taxonomy" id="1232801"/>
    <lineage>
        <taxon>Eukaryota</taxon>
        <taxon>Metazoa</taxon>
        <taxon>Ecdysozoa</taxon>
        <taxon>Arthropoda</taxon>
        <taxon>Crustacea</taxon>
        <taxon>Multicrustacea</taxon>
        <taxon>Cirripedia</taxon>
        <taxon>Thoracica</taxon>
        <taxon>Thoracicalcarea</taxon>
        <taxon>Balanomorpha</taxon>
        <taxon>Balanoidea</taxon>
        <taxon>Balanidae</taxon>
        <taxon>Amphibalaninae</taxon>
        <taxon>Amphibalanus</taxon>
    </lineage>
</organism>
<accession>A0A6A4XAL5</accession>
<comment type="caution">
    <text evidence="1">The sequence shown here is derived from an EMBL/GenBank/DDBJ whole genome shotgun (WGS) entry which is preliminary data.</text>
</comment>
<dbReference type="OrthoDB" id="6077599at2759"/>
<dbReference type="InterPro" id="IPR036322">
    <property type="entry name" value="WD40_repeat_dom_sf"/>
</dbReference>
<dbReference type="Proteomes" id="UP000440578">
    <property type="component" value="Unassembled WGS sequence"/>
</dbReference>
<evidence type="ECO:0000313" key="2">
    <source>
        <dbReference type="Proteomes" id="UP000440578"/>
    </source>
</evidence>
<keyword evidence="2" id="KW-1185">Reference proteome</keyword>
<dbReference type="EMBL" id="VIIS01000241">
    <property type="protein sequence ID" value="KAF0311382.1"/>
    <property type="molecule type" value="Genomic_DNA"/>
</dbReference>
<dbReference type="InterPro" id="IPR047876">
    <property type="entry name" value="SHKBP1/KCTD3"/>
</dbReference>
<proteinExistence type="predicted"/>
<dbReference type="SUPFAM" id="SSF50978">
    <property type="entry name" value="WD40 repeat-like"/>
    <property type="match status" value="1"/>
</dbReference>